<evidence type="ECO:0000313" key="3">
    <source>
        <dbReference type="Proteomes" id="UP000184499"/>
    </source>
</evidence>
<dbReference type="EMBL" id="KV878693">
    <property type="protein sequence ID" value="OJJ67721.1"/>
    <property type="molecule type" value="Genomic_DNA"/>
</dbReference>
<feature type="compositionally biased region" description="Basic and acidic residues" evidence="1">
    <location>
        <begin position="116"/>
        <end position="140"/>
    </location>
</feature>
<dbReference type="GeneID" id="93571157"/>
<dbReference type="Proteomes" id="UP000184499">
    <property type="component" value="Unassembled WGS sequence"/>
</dbReference>
<reference evidence="3" key="1">
    <citation type="journal article" date="2017" name="Genome Biol.">
        <title>Comparative genomics reveals high biological diversity and specific adaptations in the industrially and medically important fungal genus Aspergillus.</title>
        <authorList>
            <person name="de Vries R.P."/>
            <person name="Riley R."/>
            <person name="Wiebenga A."/>
            <person name="Aguilar-Osorio G."/>
            <person name="Amillis S."/>
            <person name="Uchima C.A."/>
            <person name="Anderluh G."/>
            <person name="Asadollahi M."/>
            <person name="Askin M."/>
            <person name="Barry K."/>
            <person name="Battaglia E."/>
            <person name="Bayram O."/>
            <person name="Benocci T."/>
            <person name="Braus-Stromeyer S.A."/>
            <person name="Caldana C."/>
            <person name="Canovas D."/>
            <person name="Cerqueira G.C."/>
            <person name="Chen F."/>
            <person name="Chen W."/>
            <person name="Choi C."/>
            <person name="Clum A."/>
            <person name="Dos Santos R.A."/>
            <person name="Damasio A.R."/>
            <person name="Diallinas G."/>
            <person name="Emri T."/>
            <person name="Fekete E."/>
            <person name="Flipphi M."/>
            <person name="Freyberg S."/>
            <person name="Gallo A."/>
            <person name="Gournas C."/>
            <person name="Habgood R."/>
            <person name="Hainaut M."/>
            <person name="Harispe M.L."/>
            <person name="Henrissat B."/>
            <person name="Hilden K.S."/>
            <person name="Hope R."/>
            <person name="Hossain A."/>
            <person name="Karabika E."/>
            <person name="Karaffa L."/>
            <person name="Karanyi Z."/>
            <person name="Krasevec N."/>
            <person name="Kuo A."/>
            <person name="Kusch H."/>
            <person name="LaButti K."/>
            <person name="Lagendijk E.L."/>
            <person name="Lapidus A."/>
            <person name="Levasseur A."/>
            <person name="Lindquist E."/>
            <person name="Lipzen A."/>
            <person name="Logrieco A.F."/>
            <person name="MacCabe A."/>
            <person name="Maekelae M.R."/>
            <person name="Malavazi I."/>
            <person name="Melin P."/>
            <person name="Meyer V."/>
            <person name="Mielnichuk N."/>
            <person name="Miskei M."/>
            <person name="Molnar A.P."/>
            <person name="Mule G."/>
            <person name="Ngan C.Y."/>
            <person name="Orejas M."/>
            <person name="Orosz E."/>
            <person name="Ouedraogo J.P."/>
            <person name="Overkamp K.M."/>
            <person name="Park H.-S."/>
            <person name="Perrone G."/>
            <person name="Piumi F."/>
            <person name="Punt P.J."/>
            <person name="Ram A.F."/>
            <person name="Ramon A."/>
            <person name="Rauscher S."/>
            <person name="Record E."/>
            <person name="Riano-Pachon D.M."/>
            <person name="Robert V."/>
            <person name="Roehrig J."/>
            <person name="Ruller R."/>
            <person name="Salamov A."/>
            <person name="Salih N.S."/>
            <person name="Samson R.A."/>
            <person name="Sandor E."/>
            <person name="Sanguinetti M."/>
            <person name="Schuetze T."/>
            <person name="Sepcic K."/>
            <person name="Shelest E."/>
            <person name="Sherlock G."/>
            <person name="Sophianopoulou V."/>
            <person name="Squina F.M."/>
            <person name="Sun H."/>
            <person name="Susca A."/>
            <person name="Todd R.B."/>
            <person name="Tsang A."/>
            <person name="Unkles S.E."/>
            <person name="van de Wiele N."/>
            <person name="van Rossen-Uffink D."/>
            <person name="Oliveira J.V."/>
            <person name="Vesth T.C."/>
            <person name="Visser J."/>
            <person name="Yu J.-H."/>
            <person name="Zhou M."/>
            <person name="Andersen M.R."/>
            <person name="Archer D.B."/>
            <person name="Baker S.E."/>
            <person name="Benoit I."/>
            <person name="Brakhage A.A."/>
            <person name="Braus G.H."/>
            <person name="Fischer R."/>
            <person name="Frisvad J.C."/>
            <person name="Goldman G.H."/>
            <person name="Houbraken J."/>
            <person name="Oakley B."/>
            <person name="Pocsi I."/>
            <person name="Scazzocchio C."/>
            <person name="Seiboth B."/>
            <person name="vanKuyk P.A."/>
            <person name="Wortman J."/>
            <person name="Dyer P.S."/>
            <person name="Grigoriev I.V."/>
        </authorList>
    </citation>
    <scope>NUCLEOTIDE SEQUENCE [LARGE SCALE GENOMIC DNA]</scope>
    <source>
        <strain evidence="3">CBS 101740 / IMI 381727 / IBT 21946</strain>
    </source>
</reference>
<organism evidence="2 3">
    <name type="scientific">Aspergillus brasiliensis (strain CBS 101740 / IMI 381727 / IBT 21946)</name>
    <dbReference type="NCBI Taxonomy" id="767769"/>
    <lineage>
        <taxon>Eukaryota</taxon>
        <taxon>Fungi</taxon>
        <taxon>Dikarya</taxon>
        <taxon>Ascomycota</taxon>
        <taxon>Pezizomycotina</taxon>
        <taxon>Eurotiomycetes</taxon>
        <taxon>Eurotiomycetidae</taxon>
        <taxon>Eurotiales</taxon>
        <taxon>Aspergillaceae</taxon>
        <taxon>Aspergillus</taxon>
        <taxon>Aspergillus subgen. Circumdati</taxon>
    </lineage>
</organism>
<protein>
    <submittedName>
        <fullName evidence="2">Uncharacterized protein</fullName>
    </submittedName>
</protein>
<evidence type="ECO:0000313" key="2">
    <source>
        <dbReference type="EMBL" id="OJJ67721.1"/>
    </source>
</evidence>
<feature type="compositionally biased region" description="Basic and acidic residues" evidence="1">
    <location>
        <begin position="147"/>
        <end position="159"/>
    </location>
</feature>
<evidence type="ECO:0000256" key="1">
    <source>
        <dbReference type="SAM" id="MobiDB-lite"/>
    </source>
</evidence>
<dbReference type="VEuPathDB" id="FungiDB:ASPBRDRAFT_135021"/>
<keyword evidence="3" id="KW-1185">Reference proteome</keyword>
<name>A0A1L9U7T9_ASPBC</name>
<dbReference type="AlphaFoldDB" id="A0A1L9U7T9"/>
<dbReference type="OrthoDB" id="10360803at2759"/>
<dbReference type="RefSeq" id="XP_067474970.1">
    <property type="nucleotide sequence ID" value="XM_067618669.1"/>
</dbReference>
<sequence>ESEGTLRASFADLRVNILTPLGRERLRKFSVREGSEIRLQLANGEWIMVRKCIRLRVWHHSSKISEEEDFYLLEDLDAGISDFPGAHVILGRNSFIAEGMVSDQRPSLSPIFRGPKSQEDKEKEDKRHAEARKRALEAESSRCAAQYEKRKAATERRGGQDSGPQR</sequence>
<proteinExistence type="predicted"/>
<accession>A0A1L9U7T9</accession>
<feature type="non-terminal residue" evidence="2">
    <location>
        <position position="1"/>
    </location>
</feature>
<gene>
    <name evidence="2" type="ORF">ASPBRDRAFT_135021</name>
</gene>
<feature type="region of interest" description="Disordered" evidence="1">
    <location>
        <begin position="105"/>
        <end position="166"/>
    </location>
</feature>